<comment type="caution">
    <text evidence="2">The sequence shown here is derived from an EMBL/GenBank/DDBJ whole genome shotgun (WGS) entry which is preliminary data.</text>
</comment>
<evidence type="ECO:0000313" key="2">
    <source>
        <dbReference type="EMBL" id="KAH8100687.1"/>
    </source>
</evidence>
<dbReference type="AlphaFoldDB" id="A0A8K0XPU3"/>
<organism evidence="2 3">
    <name type="scientific">Cristinia sonorae</name>
    <dbReference type="NCBI Taxonomy" id="1940300"/>
    <lineage>
        <taxon>Eukaryota</taxon>
        <taxon>Fungi</taxon>
        <taxon>Dikarya</taxon>
        <taxon>Basidiomycota</taxon>
        <taxon>Agaricomycotina</taxon>
        <taxon>Agaricomycetes</taxon>
        <taxon>Agaricomycetidae</taxon>
        <taxon>Agaricales</taxon>
        <taxon>Pleurotineae</taxon>
        <taxon>Stephanosporaceae</taxon>
        <taxon>Cristinia</taxon>
    </lineage>
</organism>
<keyword evidence="3" id="KW-1185">Reference proteome</keyword>
<feature type="compositionally biased region" description="Polar residues" evidence="1">
    <location>
        <begin position="156"/>
        <end position="169"/>
    </location>
</feature>
<reference evidence="2" key="1">
    <citation type="journal article" date="2021" name="New Phytol.">
        <title>Evolutionary innovations through gain and loss of genes in the ectomycorrhizal Boletales.</title>
        <authorList>
            <person name="Wu G."/>
            <person name="Miyauchi S."/>
            <person name="Morin E."/>
            <person name="Kuo A."/>
            <person name="Drula E."/>
            <person name="Varga T."/>
            <person name="Kohler A."/>
            <person name="Feng B."/>
            <person name="Cao Y."/>
            <person name="Lipzen A."/>
            <person name="Daum C."/>
            <person name="Hundley H."/>
            <person name="Pangilinan J."/>
            <person name="Johnson J."/>
            <person name="Barry K."/>
            <person name="LaButti K."/>
            <person name="Ng V."/>
            <person name="Ahrendt S."/>
            <person name="Min B."/>
            <person name="Choi I.G."/>
            <person name="Park H."/>
            <person name="Plett J.M."/>
            <person name="Magnuson J."/>
            <person name="Spatafora J.W."/>
            <person name="Nagy L.G."/>
            <person name="Henrissat B."/>
            <person name="Grigoriev I.V."/>
            <person name="Yang Z.L."/>
            <person name="Xu J."/>
            <person name="Martin F.M."/>
        </authorList>
    </citation>
    <scope>NUCLEOTIDE SEQUENCE</scope>
    <source>
        <strain evidence="2">KKN 215</strain>
    </source>
</reference>
<protein>
    <submittedName>
        <fullName evidence="2">Uncharacterized protein</fullName>
    </submittedName>
</protein>
<sequence length="254" mass="28436">MPPHRTKPEYTHPLTPQSEREKAIWRQHLRAFLAIQTSAERRRYRYHLALELGCEEGTVRGYLRKANGGEPLPPPAFPGQRFGERIRIDKLTTSHKKKACKCSHGSRSIFKVTTTSVGPSCSTRPRTSHPTSMKEVIDLCDSDSESQDEALKPLNDSANTKSPMGSSQPATTKTAKTTVPQYLDTLGLPHLVHVFRDLGFITAEDLNLLWTCPESTREAVLKAIRKDGRVQLKDWSILHASIHSGSKGEQSQCR</sequence>
<dbReference type="EMBL" id="JAEVFJ010000015">
    <property type="protein sequence ID" value="KAH8100687.1"/>
    <property type="molecule type" value="Genomic_DNA"/>
</dbReference>
<dbReference type="OrthoDB" id="10588989at2759"/>
<evidence type="ECO:0000313" key="3">
    <source>
        <dbReference type="Proteomes" id="UP000813824"/>
    </source>
</evidence>
<proteinExistence type="predicted"/>
<feature type="region of interest" description="Disordered" evidence="1">
    <location>
        <begin position="147"/>
        <end position="175"/>
    </location>
</feature>
<dbReference type="Proteomes" id="UP000813824">
    <property type="component" value="Unassembled WGS sequence"/>
</dbReference>
<gene>
    <name evidence="2" type="ORF">BXZ70DRAFT_169510</name>
</gene>
<name>A0A8K0XPU3_9AGAR</name>
<evidence type="ECO:0000256" key="1">
    <source>
        <dbReference type="SAM" id="MobiDB-lite"/>
    </source>
</evidence>
<accession>A0A8K0XPU3</accession>